<dbReference type="Pfam" id="PF00356">
    <property type="entry name" value="LacI"/>
    <property type="match status" value="1"/>
</dbReference>
<keyword evidence="6" id="KW-1185">Reference proteome</keyword>
<protein>
    <submittedName>
        <fullName evidence="5">LacI family DNA-binding transcriptional regulator</fullName>
    </submittedName>
</protein>
<dbReference type="InterPro" id="IPR000843">
    <property type="entry name" value="HTH_LacI"/>
</dbReference>
<evidence type="ECO:0000256" key="2">
    <source>
        <dbReference type="ARBA" id="ARBA00023125"/>
    </source>
</evidence>
<dbReference type="Gene3D" id="1.10.260.40">
    <property type="entry name" value="lambda repressor-like DNA-binding domains"/>
    <property type="match status" value="1"/>
</dbReference>
<sequence>MDKKRIPDRRPTLRDVAAALGVTTTTVSNAYNRPDQLSAALRESVLQAAAKLGYAGPDPAARSLRRGRNVAVGVVYADPLSYAFADPAFVLFLQGLASAVEELGVSLTLMPGTPREDPATSPVMTAIVDAFVVYSMADDDPLFCAAQDRRLPMIRVDAPVLDGRLLVSIDDRGGAEAAAEHLLGLGHESIGVISCELTSQVRPGPVTLAVQGEATHHISRARLAGYAAACGARWSGVPVFESARNSEAGGAEAARWLLDRKPRPTALLAMSDRLALGAMAVARERGLRVPEDLSIVGFDDVPAAASSSPGLTSVRQPHAEKGRAAGQLVMAALSGRRIKQPAQLATELVVRGSTARRRKRG</sequence>
<evidence type="ECO:0000313" key="6">
    <source>
        <dbReference type="Proteomes" id="UP001379533"/>
    </source>
</evidence>
<dbReference type="EMBL" id="CP089982">
    <property type="protein sequence ID" value="WXA90460.1"/>
    <property type="molecule type" value="Genomic_DNA"/>
</dbReference>
<dbReference type="CDD" id="cd01392">
    <property type="entry name" value="HTH_LacI"/>
    <property type="match status" value="1"/>
</dbReference>
<evidence type="ECO:0000259" key="4">
    <source>
        <dbReference type="PROSITE" id="PS50932"/>
    </source>
</evidence>
<dbReference type="SUPFAM" id="SSF53822">
    <property type="entry name" value="Periplasmic binding protein-like I"/>
    <property type="match status" value="1"/>
</dbReference>
<dbReference type="Proteomes" id="UP001379533">
    <property type="component" value="Chromosome"/>
</dbReference>
<dbReference type="InterPro" id="IPR028082">
    <property type="entry name" value="Peripla_BP_I"/>
</dbReference>
<dbReference type="Pfam" id="PF13377">
    <property type="entry name" value="Peripla_BP_3"/>
    <property type="match status" value="1"/>
</dbReference>
<dbReference type="InterPro" id="IPR046335">
    <property type="entry name" value="LacI/GalR-like_sensor"/>
</dbReference>
<dbReference type="RefSeq" id="WP_394841074.1">
    <property type="nucleotide sequence ID" value="NZ_CP089982.1"/>
</dbReference>
<dbReference type="InterPro" id="IPR010982">
    <property type="entry name" value="Lambda_DNA-bd_dom_sf"/>
</dbReference>
<dbReference type="PROSITE" id="PS50932">
    <property type="entry name" value="HTH_LACI_2"/>
    <property type="match status" value="1"/>
</dbReference>
<dbReference type="SMART" id="SM00354">
    <property type="entry name" value="HTH_LACI"/>
    <property type="match status" value="1"/>
</dbReference>
<dbReference type="Gene3D" id="3.40.50.2300">
    <property type="match status" value="2"/>
</dbReference>
<dbReference type="PANTHER" id="PTHR30146:SF138">
    <property type="entry name" value="TRANSCRIPTIONAL REGULATORY PROTEIN"/>
    <property type="match status" value="1"/>
</dbReference>
<dbReference type="GO" id="GO:0003677">
    <property type="term" value="F:DNA binding"/>
    <property type="evidence" value="ECO:0007669"/>
    <property type="project" value="UniProtKB-KW"/>
</dbReference>
<organism evidence="5 6">
    <name type="scientific">Pendulispora brunnea</name>
    <dbReference type="NCBI Taxonomy" id="2905690"/>
    <lineage>
        <taxon>Bacteria</taxon>
        <taxon>Pseudomonadati</taxon>
        <taxon>Myxococcota</taxon>
        <taxon>Myxococcia</taxon>
        <taxon>Myxococcales</taxon>
        <taxon>Sorangiineae</taxon>
        <taxon>Pendulisporaceae</taxon>
        <taxon>Pendulispora</taxon>
    </lineage>
</organism>
<feature type="domain" description="HTH lacI-type" evidence="4">
    <location>
        <begin position="11"/>
        <end position="66"/>
    </location>
</feature>
<evidence type="ECO:0000256" key="1">
    <source>
        <dbReference type="ARBA" id="ARBA00023015"/>
    </source>
</evidence>
<reference evidence="5 6" key="1">
    <citation type="submission" date="2021-12" db="EMBL/GenBank/DDBJ databases">
        <title>Discovery of the Pendulisporaceae a myxobacterial family with distinct sporulation behavior and unique specialized metabolism.</title>
        <authorList>
            <person name="Garcia R."/>
            <person name="Popoff A."/>
            <person name="Bader C.D."/>
            <person name="Loehr J."/>
            <person name="Walesch S."/>
            <person name="Walt C."/>
            <person name="Boldt J."/>
            <person name="Bunk B."/>
            <person name="Haeckl F.J.F.P.J."/>
            <person name="Gunesch A.P."/>
            <person name="Birkelbach J."/>
            <person name="Nuebel U."/>
            <person name="Pietschmann T."/>
            <person name="Bach T."/>
            <person name="Mueller R."/>
        </authorList>
    </citation>
    <scope>NUCLEOTIDE SEQUENCE [LARGE SCALE GENOMIC DNA]</scope>
    <source>
        <strain evidence="5 6">MSr12523</strain>
    </source>
</reference>
<dbReference type="SUPFAM" id="SSF47413">
    <property type="entry name" value="lambda repressor-like DNA-binding domains"/>
    <property type="match status" value="1"/>
</dbReference>
<dbReference type="PANTHER" id="PTHR30146">
    <property type="entry name" value="LACI-RELATED TRANSCRIPTIONAL REPRESSOR"/>
    <property type="match status" value="1"/>
</dbReference>
<keyword evidence="3" id="KW-0804">Transcription</keyword>
<evidence type="ECO:0000313" key="5">
    <source>
        <dbReference type="EMBL" id="WXA90460.1"/>
    </source>
</evidence>
<dbReference type="CDD" id="cd06279">
    <property type="entry name" value="PBP1_LacI-like"/>
    <property type="match status" value="1"/>
</dbReference>
<gene>
    <name evidence="5" type="ORF">LZC95_28860</name>
</gene>
<evidence type="ECO:0000256" key="3">
    <source>
        <dbReference type="ARBA" id="ARBA00023163"/>
    </source>
</evidence>
<name>A0ABZ2JYV3_9BACT</name>
<keyword evidence="2 5" id="KW-0238">DNA-binding</keyword>
<keyword evidence="1" id="KW-0805">Transcription regulation</keyword>
<proteinExistence type="predicted"/>
<accession>A0ABZ2JYV3</accession>